<comment type="similarity">
    <text evidence="1 6">Belongs to the carbohydrate kinase PfkB family.</text>
</comment>
<evidence type="ECO:0000313" key="8">
    <source>
        <dbReference type="Proteomes" id="UP000499080"/>
    </source>
</evidence>
<dbReference type="PANTHER" id="PTHR45769">
    <property type="entry name" value="ADENOSINE KINASE"/>
    <property type="match status" value="1"/>
</dbReference>
<dbReference type="GO" id="GO:0006166">
    <property type="term" value="P:purine ribonucleoside salvage"/>
    <property type="evidence" value="ECO:0007669"/>
    <property type="project" value="UniProtKB-KW"/>
</dbReference>
<evidence type="ECO:0000256" key="2">
    <source>
        <dbReference type="ARBA" id="ARBA00022679"/>
    </source>
</evidence>
<keyword evidence="6" id="KW-0460">Magnesium</keyword>
<sequence length="104" mass="11864">MLFIGGPLLDMVLLVEEETRRQYGLKRDDCILANEEHNTLFQGLFHNMKSRLAAGGSAQNAARIAKWSLEEKGEVGIAGQYGNLQSWQKLFLNRLVIILKWFRS</sequence>
<accession>A0A4Y2NZI7</accession>
<name>A0A4Y2NZI7_ARAVE</name>
<comment type="catalytic activity">
    <reaction evidence="6">
        <text>adenosine + ATP = AMP + ADP + H(+)</text>
        <dbReference type="Rhea" id="RHEA:20824"/>
        <dbReference type="ChEBI" id="CHEBI:15378"/>
        <dbReference type="ChEBI" id="CHEBI:16335"/>
        <dbReference type="ChEBI" id="CHEBI:30616"/>
        <dbReference type="ChEBI" id="CHEBI:456215"/>
        <dbReference type="ChEBI" id="CHEBI:456216"/>
        <dbReference type="EC" id="2.7.1.20"/>
    </reaction>
</comment>
<evidence type="ECO:0000256" key="4">
    <source>
        <dbReference type="ARBA" id="ARBA00022777"/>
    </source>
</evidence>
<dbReference type="GO" id="GO:0006144">
    <property type="term" value="P:purine nucleobase metabolic process"/>
    <property type="evidence" value="ECO:0007669"/>
    <property type="project" value="TreeGrafter"/>
</dbReference>
<keyword evidence="2 6" id="KW-0808">Transferase</keyword>
<dbReference type="EMBL" id="BGPR01212068">
    <property type="protein sequence ID" value="GBN44189.1"/>
    <property type="molecule type" value="Genomic_DNA"/>
</dbReference>
<dbReference type="GO" id="GO:0005829">
    <property type="term" value="C:cytosol"/>
    <property type="evidence" value="ECO:0007669"/>
    <property type="project" value="TreeGrafter"/>
</dbReference>
<gene>
    <name evidence="7" type="ORF">AVEN_35973_1</name>
</gene>
<keyword evidence="6" id="KW-0539">Nucleus</keyword>
<dbReference type="Gene3D" id="3.30.1110.10">
    <property type="match status" value="1"/>
</dbReference>
<evidence type="ECO:0000256" key="1">
    <source>
        <dbReference type="ARBA" id="ARBA00010688"/>
    </source>
</evidence>
<dbReference type="EC" id="2.7.1.20" evidence="6"/>
<comment type="subunit">
    <text evidence="6">Monomer.</text>
</comment>
<comment type="caution">
    <text evidence="7">The sequence shown here is derived from an EMBL/GenBank/DDBJ whole genome shotgun (WGS) entry which is preliminary data.</text>
</comment>
<proteinExistence type="inferred from homology"/>
<reference evidence="7 8" key="1">
    <citation type="journal article" date="2019" name="Sci. Rep.">
        <title>Orb-weaving spider Araneus ventricosus genome elucidates the spidroin gene catalogue.</title>
        <authorList>
            <person name="Kono N."/>
            <person name="Nakamura H."/>
            <person name="Ohtoshi R."/>
            <person name="Moran D.A.P."/>
            <person name="Shinohara A."/>
            <person name="Yoshida Y."/>
            <person name="Fujiwara M."/>
            <person name="Mori M."/>
            <person name="Tomita M."/>
            <person name="Arakawa K."/>
        </authorList>
    </citation>
    <scope>NUCLEOTIDE SEQUENCE [LARGE SCALE GENOMIC DNA]</scope>
</reference>
<keyword evidence="5 6" id="KW-0067">ATP-binding</keyword>
<comment type="function">
    <text evidence="6">ATP dependent phosphorylation of adenosine and other related nucleoside analogs to monophosphate derivatives.</text>
</comment>
<dbReference type="Proteomes" id="UP000499080">
    <property type="component" value="Unassembled WGS sequence"/>
</dbReference>
<protein>
    <recommendedName>
        <fullName evidence="6">Adenosine kinase</fullName>
        <shortName evidence="6">AK</shortName>
        <ecNumber evidence="6">2.7.1.20</ecNumber>
    </recommendedName>
    <alternativeName>
        <fullName evidence="6">Adenosine 5'-phosphotransferase</fullName>
    </alternativeName>
</protein>
<dbReference type="SUPFAM" id="SSF53613">
    <property type="entry name" value="Ribokinase-like"/>
    <property type="match status" value="1"/>
</dbReference>
<evidence type="ECO:0000256" key="6">
    <source>
        <dbReference type="RuleBase" id="RU368116"/>
    </source>
</evidence>
<organism evidence="7 8">
    <name type="scientific">Araneus ventricosus</name>
    <name type="common">Orbweaver spider</name>
    <name type="synonym">Epeira ventricosa</name>
    <dbReference type="NCBI Taxonomy" id="182803"/>
    <lineage>
        <taxon>Eukaryota</taxon>
        <taxon>Metazoa</taxon>
        <taxon>Ecdysozoa</taxon>
        <taxon>Arthropoda</taxon>
        <taxon>Chelicerata</taxon>
        <taxon>Arachnida</taxon>
        <taxon>Araneae</taxon>
        <taxon>Araneomorphae</taxon>
        <taxon>Entelegynae</taxon>
        <taxon>Araneoidea</taxon>
        <taxon>Araneidae</taxon>
        <taxon>Araneus</taxon>
    </lineage>
</organism>
<dbReference type="GO" id="GO:0004001">
    <property type="term" value="F:adenosine kinase activity"/>
    <property type="evidence" value="ECO:0007669"/>
    <property type="project" value="UniProtKB-UniRule"/>
</dbReference>
<dbReference type="OrthoDB" id="432447at2759"/>
<dbReference type="InterPro" id="IPR029056">
    <property type="entry name" value="Ribokinase-like"/>
</dbReference>
<keyword evidence="3 6" id="KW-0547">Nucleotide-binding</keyword>
<dbReference type="Gene3D" id="3.40.1190.20">
    <property type="match status" value="1"/>
</dbReference>
<dbReference type="AlphaFoldDB" id="A0A4Y2NZI7"/>
<keyword evidence="4 6" id="KW-0418">Kinase</keyword>
<keyword evidence="8" id="KW-1185">Reference proteome</keyword>
<dbReference type="InterPro" id="IPR001805">
    <property type="entry name" value="Adenokinase"/>
</dbReference>
<comment type="pathway">
    <text evidence="6">Purine metabolism; AMP biosynthesis via salvage pathway; AMP from adenosine: step 1/1.</text>
</comment>
<dbReference type="UniPathway" id="UPA00588">
    <property type="reaction ID" value="UER00659"/>
</dbReference>
<evidence type="ECO:0000256" key="5">
    <source>
        <dbReference type="ARBA" id="ARBA00022840"/>
    </source>
</evidence>
<evidence type="ECO:0000256" key="3">
    <source>
        <dbReference type="ARBA" id="ARBA00022741"/>
    </source>
</evidence>
<comment type="subcellular location">
    <subcellularLocation>
        <location evidence="6">Nucleus</location>
    </subcellularLocation>
</comment>
<dbReference type="PANTHER" id="PTHR45769:SF3">
    <property type="entry name" value="ADENOSINE KINASE"/>
    <property type="match status" value="1"/>
</dbReference>
<dbReference type="GO" id="GO:0005634">
    <property type="term" value="C:nucleus"/>
    <property type="evidence" value="ECO:0007669"/>
    <property type="project" value="UniProtKB-SubCell"/>
</dbReference>
<dbReference type="GO" id="GO:0044209">
    <property type="term" value="P:AMP salvage"/>
    <property type="evidence" value="ECO:0007669"/>
    <property type="project" value="UniProtKB-UniRule"/>
</dbReference>
<evidence type="ECO:0000313" key="7">
    <source>
        <dbReference type="EMBL" id="GBN44189.1"/>
    </source>
</evidence>
<keyword evidence="6" id="KW-0660">Purine salvage</keyword>
<comment type="cofactor">
    <cofactor evidence="6">
        <name>Mg(2+)</name>
        <dbReference type="ChEBI" id="CHEBI:18420"/>
    </cofactor>
    <text evidence="6">Binds 3 Mg(2+) ions per subunit.</text>
</comment>
<dbReference type="GO" id="GO:0005524">
    <property type="term" value="F:ATP binding"/>
    <property type="evidence" value="ECO:0007669"/>
    <property type="project" value="UniProtKB-UniRule"/>
</dbReference>